<dbReference type="EMBL" id="JAFCNB010000029">
    <property type="protein sequence ID" value="MBP2708232.1"/>
    <property type="molecule type" value="Genomic_DNA"/>
</dbReference>
<proteinExistence type="predicted"/>
<protein>
    <submittedName>
        <fullName evidence="1">TIGR04282 family arsenosugar biosynthesis glycosyltransferase</fullName>
    </submittedName>
</protein>
<dbReference type="Pfam" id="PF09837">
    <property type="entry name" value="DUF2064"/>
    <property type="match status" value="1"/>
</dbReference>
<dbReference type="InterPro" id="IPR018641">
    <property type="entry name" value="Trfase_1_rSAM/seldom-assoc"/>
</dbReference>
<organism evidence="1 2">
    <name type="scientific">Microbispora oryzae</name>
    <dbReference type="NCBI Taxonomy" id="2806554"/>
    <lineage>
        <taxon>Bacteria</taxon>
        <taxon>Bacillati</taxon>
        <taxon>Actinomycetota</taxon>
        <taxon>Actinomycetes</taxon>
        <taxon>Streptosporangiales</taxon>
        <taxon>Streptosporangiaceae</taxon>
        <taxon>Microbispora</taxon>
    </lineage>
</organism>
<dbReference type="Gene3D" id="3.90.550.10">
    <property type="entry name" value="Spore Coat Polysaccharide Biosynthesis Protein SpsA, Chain A"/>
    <property type="match status" value="1"/>
</dbReference>
<keyword evidence="2" id="KW-1185">Reference proteome</keyword>
<accession>A0A940WRF2</accession>
<dbReference type="NCBIfam" id="TIGR04282">
    <property type="entry name" value="glyco_like_cofC"/>
    <property type="match status" value="1"/>
</dbReference>
<gene>
    <name evidence="1" type="ORF">JOL79_31080</name>
</gene>
<name>A0A940WRF2_9ACTN</name>
<evidence type="ECO:0000313" key="2">
    <source>
        <dbReference type="Proteomes" id="UP000674234"/>
    </source>
</evidence>
<dbReference type="PANTHER" id="PTHR36529">
    <property type="entry name" value="SLL1095 PROTEIN"/>
    <property type="match status" value="1"/>
</dbReference>
<sequence length="225" mass="23061">MGAQVVVIAKEPVAGRVKTRLTPPFTPHQAARLATAALEDTLGSVAAARARHTVLALDGLPGAWLPPDVAVIPQRGAGLDERIAHAMADAHRLHPVPVVLVGMDTPQVTPDLLRAACAALSDHDAVYGPAADGGFWLLGLRRPDPSAVLGVPMSRPDTGAGVLARLRAAGRTVAHLPELVDVDTAADAARVAAAAPDSRFAATLAALSPVESPVADRVAEMSAAR</sequence>
<dbReference type="InterPro" id="IPR029044">
    <property type="entry name" value="Nucleotide-diphossugar_trans"/>
</dbReference>
<evidence type="ECO:0000313" key="1">
    <source>
        <dbReference type="EMBL" id="MBP2708232.1"/>
    </source>
</evidence>
<dbReference type="SUPFAM" id="SSF53448">
    <property type="entry name" value="Nucleotide-diphospho-sugar transferases"/>
    <property type="match status" value="1"/>
</dbReference>
<dbReference type="Proteomes" id="UP000674234">
    <property type="component" value="Unassembled WGS sequence"/>
</dbReference>
<dbReference type="PANTHER" id="PTHR36529:SF1">
    <property type="entry name" value="GLYCOSYLTRANSFERASE"/>
    <property type="match status" value="1"/>
</dbReference>
<dbReference type="AlphaFoldDB" id="A0A940WRF2"/>
<comment type="caution">
    <text evidence="1">The sequence shown here is derived from an EMBL/GenBank/DDBJ whole genome shotgun (WGS) entry which is preliminary data.</text>
</comment>
<reference evidence="1" key="1">
    <citation type="submission" date="2021-02" db="EMBL/GenBank/DDBJ databases">
        <title>Draft genome sequence of Microbispora sp. RL4-1S isolated from rice leaves in Thailand.</title>
        <authorList>
            <person name="Muangham S."/>
            <person name="Duangmal K."/>
        </authorList>
    </citation>
    <scope>NUCLEOTIDE SEQUENCE</scope>
    <source>
        <strain evidence="1">RL4-1S</strain>
    </source>
</reference>